<protein>
    <submittedName>
        <fullName evidence="3">GMC_oxred_C domain-containing protein</fullName>
    </submittedName>
</protein>
<dbReference type="AlphaFoldDB" id="A0A183BAF8"/>
<dbReference type="EMBL" id="UZAN01063346">
    <property type="protein sequence ID" value="VDP93465.1"/>
    <property type="molecule type" value="Genomic_DNA"/>
</dbReference>
<sequence length="287" mass="30952">MFAGCSDWKELAKELMDQLSPDFMVSCLEAVAGGEAHPTGSSANYGLVEWLAAAWNSWGIPKIHQQEFFITLPLPPPDSELPNEVELIRRVTGLSLNDENSPTLGPYVYVNYARPADLTEFDRTHGRKKDAASLLCDSRLIAVARIEQCTRQSKVRALLNHCDCGPGGTPVPGHHPSALVLYPDIHNVIPPSMPVYPDGIGLPGDAPCLGHVCMSSVGGGNPGTPHLPSSVHIYEEDVLTPDLALTPILVQPIGYTQAVGILSHLSGPRIPDTWKRCMAERIGPSTD</sequence>
<dbReference type="Gene3D" id="3.50.30.30">
    <property type="match status" value="1"/>
</dbReference>
<gene>
    <name evidence="1" type="ORF">ECPE_LOCUS16193</name>
</gene>
<organism evidence="3">
    <name type="scientific">Echinostoma caproni</name>
    <dbReference type="NCBI Taxonomy" id="27848"/>
    <lineage>
        <taxon>Eukaryota</taxon>
        <taxon>Metazoa</taxon>
        <taxon>Spiralia</taxon>
        <taxon>Lophotrochozoa</taxon>
        <taxon>Platyhelminthes</taxon>
        <taxon>Trematoda</taxon>
        <taxon>Digenea</taxon>
        <taxon>Plagiorchiida</taxon>
        <taxon>Echinostomata</taxon>
        <taxon>Echinostomatoidea</taxon>
        <taxon>Echinostomatidae</taxon>
        <taxon>Echinostoma</taxon>
    </lineage>
</organism>
<accession>A0A183BAF8</accession>
<name>A0A183BAF8_9TREM</name>
<reference evidence="1 2" key="2">
    <citation type="submission" date="2018-11" db="EMBL/GenBank/DDBJ databases">
        <authorList>
            <consortium name="Pathogen Informatics"/>
        </authorList>
    </citation>
    <scope>NUCLEOTIDE SEQUENCE [LARGE SCALE GENOMIC DNA]</scope>
    <source>
        <strain evidence="1 2">Egypt</strain>
    </source>
</reference>
<dbReference type="PANTHER" id="PTHR10404">
    <property type="entry name" value="N-ACETYLATED-ALPHA-LINKED ACIDIC DIPEPTIDASE"/>
    <property type="match status" value="1"/>
</dbReference>
<dbReference type="GO" id="GO:0004180">
    <property type="term" value="F:carboxypeptidase activity"/>
    <property type="evidence" value="ECO:0007669"/>
    <property type="project" value="TreeGrafter"/>
</dbReference>
<evidence type="ECO:0000313" key="3">
    <source>
        <dbReference type="WBParaSite" id="ECPE_0001623601-mRNA-1"/>
    </source>
</evidence>
<evidence type="ECO:0000313" key="1">
    <source>
        <dbReference type="EMBL" id="VDP93465.1"/>
    </source>
</evidence>
<proteinExistence type="predicted"/>
<dbReference type="OrthoDB" id="5841748at2759"/>
<dbReference type="Proteomes" id="UP000272942">
    <property type="component" value="Unassembled WGS sequence"/>
</dbReference>
<evidence type="ECO:0000313" key="2">
    <source>
        <dbReference type="Proteomes" id="UP000272942"/>
    </source>
</evidence>
<keyword evidence="2" id="KW-1185">Reference proteome</keyword>
<dbReference type="PANTHER" id="PTHR10404:SF46">
    <property type="entry name" value="VACUOLAR PROTEIN SORTING-ASSOCIATED PROTEIN 70"/>
    <property type="match status" value="1"/>
</dbReference>
<dbReference type="InterPro" id="IPR046450">
    <property type="entry name" value="PA_dom_sf"/>
</dbReference>
<reference evidence="3" key="1">
    <citation type="submission" date="2016-06" db="UniProtKB">
        <authorList>
            <consortium name="WormBaseParasite"/>
        </authorList>
    </citation>
    <scope>IDENTIFICATION</scope>
</reference>
<dbReference type="WBParaSite" id="ECPE_0001623601-mRNA-1">
    <property type="protein sequence ID" value="ECPE_0001623601-mRNA-1"/>
    <property type="gene ID" value="ECPE_0001623601"/>
</dbReference>
<dbReference type="InterPro" id="IPR039373">
    <property type="entry name" value="Peptidase_M28B"/>
</dbReference>
<dbReference type="SUPFAM" id="SSF52025">
    <property type="entry name" value="PA domain"/>
    <property type="match status" value="1"/>
</dbReference>